<protein>
    <submittedName>
        <fullName evidence="2">Uncharacterized protein</fullName>
    </submittedName>
</protein>
<organism evidence="2 3">
    <name type="scientific">Spartinivicinus poritis</name>
    <dbReference type="NCBI Taxonomy" id="2994640"/>
    <lineage>
        <taxon>Bacteria</taxon>
        <taxon>Pseudomonadati</taxon>
        <taxon>Pseudomonadota</taxon>
        <taxon>Gammaproteobacteria</taxon>
        <taxon>Oceanospirillales</taxon>
        <taxon>Zooshikellaceae</taxon>
        <taxon>Spartinivicinus</taxon>
    </lineage>
</organism>
<evidence type="ECO:0000313" key="2">
    <source>
        <dbReference type="EMBL" id="MDE1461011.1"/>
    </source>
</evidence>
<keyword evidence="1" id="KW-0175">Coiled coil</keyword>
<comment type="caution">
    <text evidence="2">The sequence shown here is derived from an EMBL/GenBank/DDBJ whole genome shotgun (WGS) entry which is preliminary data.</text>
</comment>
<dbReference type="RefSeq" id="WP_274687380.1">
    <property type="nucleotide sequence ID" value="NZ_JAPMOU010000003.1"/>
</dbReference>
<sequence>MSTFDKQVEENLQQEIRNNEQVMDELKELLKLQFEQLDQLKQQGKQLGLPSGKEDLTPVQRVEYEKQMAAFCIQFDHDETMIKSHSRAKSARVFNRRPRGLRI</sequence>
<evidence type="ECO:0000256" key="1">
    <source>
        <dbReference type="SAM" id="Coils"/>
    </source>
</evidence>
<gene>
    <name evidence="2" type="ORF">ORQ98_03400</name>
</gene>
<name>A0ABT5U4U7_9GAMM</name>
<accession>A0ABT5U4U7</accession>
<keyword evidence="3" id="KW-1185">Reference proteome</keyword>
<feature type="coiled-coil region" evidence="1">
    <location>
        <begin position="5"/>
        <end position="43"/>
    </location>
</feature>
<proteinExistence type="predicted"/>
<dbReference type="EMBL" id="JAPMOU010000003">
    <property type="protein sequence ID" value="MDE1461011.1"/>
    <property type="molecule type" value="Genomic_DNA"/>
</dbReference>
<reference evidence="2 3" key="1">
    <citation type="submission" date="2022-11" db="EMBL/GenBank/DDBJ databases">
        <title>Spartinivicinus poritis sp. nov., isolated from scleractinian coral Porites lutea.</title>
        <authorList>
            <person name="Zhang G."/>
            <person name="Cai L."/>
            <person name="Wei Q."/>
        </authorList>
    </citation>
    <scope>NUCLEOTIDE SEQUENCE [LARGE SCALE GENOMIC DNA]</scope>
    <source>
        <strain evidence="2 3">A2-2</strain>
    </source>
</reference>
<dbReference type="Proteomes" id="UP001528823">
    <property type="component" value="Unassembled WGS sequence"/>
</dbReference>
<evidence type="ECO:0000313" key="3">
    <source>
        <dbReference type="Proteomes" id="UP001528823"/>
    </source>
</evidence>